<dbReference type="Gene3D" id="3.40.33.10">
    <property type="entry name" value="CAP"/>
    <property type="match status" value="1"/>
</dbReference>
<keyword evidence="5" id="KW-1185">Reference proteome</keyword>
<organism evidence="4 5">
    <name type="scientific">Dimargaris cristalligena</name>
    <dbReference type="NCBI Taxonomy" id="215637"/>
    <lineage>
        <taxon>Eukaryota</taxon>
        <taxon>Fungi</taxon>
        <taxon>Fungi incertae sedis</taxon>
        <taxon>Zoopagomycota</taxon>
        <taxon>Kickxellomycotina</taxon>
        <taxon>Dimargaritomycetes</taxon>
        <taxon>Dimargaritales</taxon>
        <taxon>Dimargaritaceae</taxon>
        <taxon>Dimargaris</taxon>
    </lineage>
</organism>
<keyword evidence="2" id="KW-0732">Signal</keyword>
<dbReference type="AlphaFoldDB" id="A0A4Q0A0X6"/>
<dbReference type="InterPro" id="IPR035940">
    <property type="entry name" value="CAP_sf"/>
</dbReference>
<proteinExistence type="predicted"/>
<dbReference type="STRING" id="215637.A0A4Q0A0X6"/>
<evidence type="ECO:0000256" key="1">
    <source>
        <dbReference type="SAM" id="MobiDB-lite"/>
    </source>
</evidence>
<protein>
    <submittedName>
        <fullName evidence="4">CAP domain-containing protein</fullName>
    </submittedName>
</protein>
<name>A0A4Q0A0X6_9FUNG</name>
<dbReference type="CDD" id="cd05379">
    <property type="entry name" value="CAP_bacterial"/>
    <property type="match status" value="1"/>
</dbReference>
<evidence type="ECO:0000259" key="3">
    <source>
        <dbReference type="Pfam" id="PF00188"/>
    </source>
</evidence>
<dbReference type="OrthoDB" id="568194at2759"/>
<feature type="signal peptide" evidence="2">
    <location>
        <begin position="1"/>
        <end position="21"/>
    </location>
</feature>
<dbReference type="PANTHER" id="PTHR31157:SF1">
    <property type="entry name" value="SCP DOMAIN-CONTAINING PROTEIN"/>
    <property type="match status" value="1"/>
</dbReference>
<dbReference type="Pfam" id="PF00188">
    <property type="entry name" value="CAP"/>
    <property type="match status" value="1"/>
</dbReference>
<dbReference type="InterPro" id="IPR014044">
    <property type="entry name" value="CAP_dom"/>
</dbReference>
<dbReference type="EMBL" id="ML002299">
    <property type="protein sequence ID" value="RKP39091.1"/>
    <property type="molecule type" value="Genomic_DNA"/>
</dbReference>
<dbReference type="SUPFAM" id="SSF55797">
    <property type="entry name" value="PR-1-like"/>
    <property type="match status" value="1"/>
</dbReference>
<feature type="region of interest" description="Disordered" evidence="1">
    <location>
        <begin position="35"/>
        <end position="101"/>
    </location>
</feature>
<evidence type="ECO:0000313" key="4">
    <source>
        <dbReference type="EMBL" id="RKP39091.1"/>
    </source>
</evidence>
<feature type="domain" description="SCP" evidence="3">
    <location>
        <begin position="105"/>
        <end position="209"/>
    </location>
</feature>
<reference evidence="5" key="1">
    <citation type="journal article" date="2018" name="Nat. Microbiol.">
        <title>Leveraging single-cell genomics to expand the fungal tree of life.</title>
        <authorList>
            <person name="Ahrendt S.R."/>
            <person name="Quandt C.A."/>
            <person name="Ciobanu D."/>
            <person name="Clum A."/>
            <person name="Salamov A."/>
            <person name="Andreopoulos B."/>
            <person name="Cheng J.F."/>
            <person name="Woyke T."/>
            <person name="Pelin A."/>
            <person name="Henrissat B."/>
            <person name="Reynolds N.K."/>
            <person name="Benny G.L."/>
            <person name="Smith M.E."/>
            <person name="James T.Y."/>
            <person name="Grigoriev I.V."/>
        </authorList>
    </citation>
    <scope>NUCLEOTIDE SEQUENCE [LARGE SCALE GENOMIC DNA]</scope>
    <source>
        <strain evidence="5">RSA 468</strain>
    </source>
</reference>
<gene>
    <name evidence="4" type="ORF">BJ085DRAFT_38649</name>
</gene>
<evidence type="ECO:0000256" key="2">
    <source>
        <dbReference type="SAM" id="SignalP"/>
    </source>
</evidence>
<feature type="chain" id="PRO_5020777881" evidence="2">
    <location>
        <begin position="22"/>
        <end position="219"/>
    </location>
</feature>
<accession>A0A4Q0A0X6</accession>
<dbReference type="PANTHER" id="PTHR31157">
    <property type="entry name" value="SCP DOMAIN-CONTAINING PROTEIN"/>
    <property type="match status" value="1"/>
</dbReference>
<dbReference type="Proteomes" id="UP000268162">
    <property type="component" value="Unassembled WGS sequence"/>
</dbReference>
<evidence type="ECO:0000313" key="5">
    <source>
        <dbReference type="Proteomes" id="UP000268162"/>
    </source>
</evidence>
<sequence length="219" mass="23920">MKVSIACIASLFIAAAASVNASPAVEGSARHAIEQRAEPKFGAPITLSPRDGLGASDEGHLLQRRQGWGRSRGRGRGNNNDDDLDRDYQGGRNSGSNQANNQYMLQLVNNARRRAGLRPVEYDQSLEEMAIRHSQYQANSRDMTHYDPNGSLGDRTNQVGVRWGSVAENVAEGQNSEEDVMDAWMGSSGHRRNILSPSSTATAVAKVGQYWTQVFAQMD</sequence>